<keyword evidence="4" id="KW-1185">Reference proteome</keyword>
<dbReference type="PANTHER" id="PTHR13318">
    <property type="entry name" value="PARTNER OF PAIRED, ISOFORM B-RELATED"/>
    <property type="match status" value="1"/>
</dbReference>
<dbReference type="SUPFAM" id="SSF81383">
    <property type="entry name" value="F-box domain"/>
    <property type="match status" value="1"/>
</dbReference>
<reference evidence="3 4" key="1">
    <citation type="submission" date="2022-11" db="EMBL/GenBank/DDBJ databases">
        <title>Mucor velutinosus strain NIH1002 WGS.</title>
        <authorList>
            <person name="Subramanian P."/>
            <person name="Mullikin J.C."/>
            <person name="Segre J.A."/>
            <person name="Zelazny A.M."/>
        </authorList>
    </citation>
    <scope>NUCLEOTIDE SEQUENCE [LARGE SCALE GENOMIC DNA]</scope>
    <source>
        <strain evidence="3 4">NIH1002</strain>
    </source>
</reference>
<dbReference type="AlphaFoldDB" id="A0AAN7I1V0"/>
<dbReference type="GeneID" id="89944577"/>
<dbReference type="InterPro" id="IPR001810">
    <property type="entry name" value="F-box_dom"/>
</dbReference>
<dbReference type="GO" id="GO:0019005">
    <property type="term" value="C:SCF ubiquitin ligase complex"/>
    <property type="evidence" value="ECO:0007669"/>
    <property type="project" value="TreeGrafter"/>
</dbReference>
<feature type="region of interest" description="Disordered" evidence="1">
    <location>
        <begin position="359"/>
        <end position="401"/>
    </location>
</feature>
<dbReference type="InterPro" id="IPR006553">
    <property type="entry name" value="Leu-rich_rpt_Cys-con_subtyp"/>
</dbReference>
<evidence type="ECO:0000259" key="2">
    <source>
        <dbReference type="Pfam" id="PF12937"/>
    </source>
</evidence>
<accession>A0AAN7I1V0</accession>
<dbReference type="InterPro" id="IPR032675">
    <property type="entry name" value="LRR_dom_sf"/>
</dbReference>
<dbReference type="Gene3D" id="3.80.10.10">
    <property type="entry name" value="Ribonuclease Inhibitor"/>
    <property type="match status" value="2"/>
</dbReference>
<gene>
    <name evidence="3" type="ORF">ATC70_000875</name>
</gene>
<proteinExistence type="predicted"/>
<protein>
    <recommendedName>
        <fullName evidence="2">F-box domain-containing protein</fullName>
    </recommendedName>
</protein>
<dbReference type="RefSeq" id="XP_064684202.1">
    <property type="nucleotide sequence ID" value="XM_064820282.1"/>
</dbReference>
<evidence type="ECO:0000256" key="1">
    <source>
        <dbReference type="SAM" id="MobiDB-lite"/>
    </source>
</evidence>
<sequence length="412" mass="46383">MAIFGDLPREIISLICSLLKQSAKYNCTLVNKEFHDAAIPELWREPNLSSTHLVKQLLKCLKLGKHQRGEYIRVVTLGFKVALSDDELLQLIPLTPNLEVLELRKADELTDKSIMQISKYCTQLKSFGITGAMVTYRSAHYLGQCLQLQKLTLASCPNLTPLALLPFGQLKIEYLDLSGCKWLNVVDTAQDLCSFQHLTHLNLVCCNVINMDFIHHLAATTCLPNLQDFSITGGTVIEDSAIIPFVKAHRNIHGLFLLECAITDLTLEAISVTLPSLHNLDLSFCRRLTSHGVRHLISGCSNLRLLGLKDCGIAQSDFPEIPSSLFPAITENYPLLNTLSYIELGYIRAQCQQQQQQQQQQQEQQQANEEEKDEEMAENETWSVSMDDPEEGEESVSQSYTYIQHYLDTQAT</sequence>
<dbReference type="EMBL" id="JASEJX010000013">
    <property type="protein sequence ID" value="KAK4517536.1"/>
    <property type="molecule type" value="Genomic_DNA"/>
</dbReference>
<dbReference type="InterPro" id="IPR036047">
    <property type="entry name" value="F-box-like_dom_sf"/>
</dbReference>
<organism evidence="3 4">
    <name type="scientific">Mucor velutinosus</name>
    <dbReference type="NCBI Taxonomy" id="708070"/>
    <lineage>
        <taxon>Eukaryota</taxon>
        <taxon>Fungi</taxon>
        <taxon>Fungi incertae sedis</taxon>
        <taxon>Mucoromycota</taxon>
        <taxon>Mucoromycotina</taxon>
        <taxon>Mucoromycetes</taxon>
        <taxon>Mucorales</taxon>
        <taxon>Mucorineae</taxon>
        <taxon>Mucoraceae</taxon>
        <taxon>Mucor</taxon>
    </lineage>
</organism>
<dbReference type="SUPFAM" id="SSF52047">
    <property type="entry name" value="RNI-like"/>
    <property type="match status" value="1"/>
</dbReference>
<feature type="compositionally biased region" description="Acidic residues" evidence="1">
    <location>
        <begin position="368"/>
        <end position="378"/>
    </location>
</feature>
<dbReference type="Proteomes" id="UP001304243">
    <property type="component" value="Unassembled WGS sequence"/>
</dbReference>
<evidence type="ECO:0000313" key="3">
    <source>
        <dbReference type="EMBL" id="KAK4517536.1"/>
    </source>
</evidence>
<name>A0AAN7I1V0_9FUNG</name>
<comment type="caution">
    <text evidence="3">The sequence shown here is derived from an EMBL/GenBank/DDBJ whole genome shotgun (WGS) entry which is preliminary data.</text>
</comment>
<feature type="domain" description="F-box" evidence="2">
    <location>
        <begin position="5"/>
        <end position="48"/>
    </location>
</feature>
<dbReference type="PANTHER" id="PTHR13318:SF190">
    <property type="entry name" value="PARTNER OF PAIRED, ISOFORM B"/>
    <property type="match status" value="1"/>
</dbReference>
<dbReference type="Pfam" id="PF12937">
    <property type="entry name" value="F-box-like"/>
    <property type="match status" value="1"/>
</dbReference>
<dbReference type="GO" id="GO:0031146">
    <property type="term" value="P:SCF-dependent proteasomal ubiquitin-dependent protein catabolic process"/>
    <property type="evidence" value="ECO:0007669"/>
    <property type="project" value="TreeGrafter"/>
</dbReference>
<dbReference type="SMART" id="SM00367">
    <property type="entry name" value="LRR_CC"/>
    <property type="match status" value="4"/>
</dbReference>
<evidence type="ECO:0000313" key="4">
    <source>
        <dbReference type="Proteomes" id="UP001304243"/>
    </source>
</evidence>
<dbReference type="CDD" id="cd22143">
    <property type="entry name" value="F-box_ScMDM30-like"/>
    <property type="match status" value="1"/>
</dbReference>